<dbReference type="SUPFAM" id="SSF54593">
    <property type="entry name" value="Glyoxalase/Bleomycin resistance protein/Dihydroxybiphenyl dioxygenase"/>
    <property type="match status" value="1"/>
</dbReference>
<evidence type="ECO:0000313" key="3">
    <source>
        <dbReference type="Proteomes" id="UP000668403"/>
    </source>
</evidence>
<dbReference type="PROSITE" id="PS51819">
    <property type="entry name" value="VOC"/>
    <property type="match status" value="1"/>
</dbReference>
<dbReference type="CDD" id="cd06587">
    <property type="entry name" value="VOC"/>
    <property type="match status" value="1"/>
</dbReference>
<reference evidence="2" key="1">
    <citation type="submission" date="2021-03" db="EMBL/GenBank/DDBJ databases">
        <title>Leucobacter chromiisoli sp. nov., isolated from chromium-containing soil of chemical plant.</title>
        <authorList>
            <person name="Xu Z."/>
        </authorList>
    </citation>
    <scope>NUCLEOTIDE SEQUENCE</scope>
    <source>
        <strain evidence="2">K 70/01</strain>
    </source>
</reference>
<dbReference type="PANTHER" id="PTHR35908:SF1">
    <property type="entry name" value="CONSERVED PROTEIN"/>
    <property type="match status" value="1"/>
</dbReference>
<dbReference type="Gene3D" id="3.10.180.10">
    <property type="entry name" value="2,3-Dihydroxybiphenyl 1,2-Dioxygenase, domain 1"/>
    <property type="match status" value="1"/>
</dbReference>
<organism evidence="2 3">
    <name type="scientific">Leucobacter tardus</name>
    <dbReference type="NCBI Taxonomy" id="501483"/>
    <lineage>
        <taxon>Bacteria</taxon>
        <taxon>Bacillati</taxon>
        <taxon>Actinomycetota</taxon>
        <taxon>Actinomycetes</taxon>
        <taxon>Micrococcales</taxon>
        <taxon>Microbacteriaceae</taxon>
        <taxon>Leucobacter</taxon>
    </lineage>
</organism>
<dbReference type="RefSeq" id="WP_208239594.1">
    <property type="nucleotide sequence ID" value="NZ_BAAAQU010000002.1"/>
</dbReference>
<evidence type="ECO:0000259" key="1">
    <source>
        <dbReference type="PROSITE" id="PS51819"/>
    </source>
</evidence>
<accession>A0A939QMQ2</accession>
<name>A0A939QMQ2_9MICO</name>
<dbReference type="InterPro" id="IPR029068">
    <property type="entry name" value="Glyas_Bleomycin-R_OHBP_Dase"/>
</dbReference>
<comment type="caution">
    <text evidence="2">The sequence shown here is derived from an EMBL/GenBank/DDBJ whole genome shotgun (WGS) entry which is preliminary data.</text>
</comment>
<protein>
    <submittedName>
        <fullName evidence="2">VOC family protein</fullName>
    </submittedName>
</protein>
<dbReference type="InterPro" id="IPR041581">
    <property type="entry name" value="Glyoxalase_6"/>
</dbReference>
<dbReference type="PANTHER" id="PTHR35908">
    <property type="entry name" value="HYPOTHETICAL FUSION PROTEIN"/>
    <property type="match status" value="1"/>
</dbReference>
<evidence type="ECO:0000313" key="2">
    <source>
        <dbReference type="EMBL" id="MBO2990534.1"/>
    </source>
</evidence>
<dbReference type="AlphaFoldDB" id="A0A939QMQ2"/>
<dbReference type="Pfam" id="PF18029">
    <property type="entry name" value="Glyoxalase_6"/>
    <property type="match status" value="1"/>
</dbReference>
<proteinExistence type="predicted"/>
<sequence>MIRLGMVTLDTTDPRTIAEWWAERVGGAVVFDADGWFCMVRAPDLPVALGFQKTDDPTPGKNRMHLDLDRSADVDRDALVREWVAAGAEHRGTRGDDSFSWDTFADPDGNEFCIGDPHE</sequence>
<keyword evidence="3" id="KW-1185">Reference proteome</keyword>
<dbReference type="Proteomes" id="UP000668403">
    <property type="component" value="Unassembled WGS sequence"/>
</dbReference>
<feature type="domain" description="VOC" evidence="1">
    <location>
        <begin position="3"/>
        <end position="117"/>
    </location>
</feature>
<gene>
    <name evidence="2" type="ORF">J4H85_11070</name>
</gene>
<dbReference type="EMBL" id="JAGFBF010000005">
    <property type="protein sequence ID" value="MBO2990534.1"/>
    <property type="molecule type" value="Genomic_DNA"/>
</dbReference>
<dbReference type="InterPro" id="IPR037523">
    <property type="entry name" value="VOC_core"/>
</dbReference>